<feature type="signal peptide" evidence="2">
    <location>
        <begin position="1"/>
        <end position="22"/>
    </location>
</feature>
<evidence type="ECO:0000256" key="1">
    <source>
        <dbReference type="SAM" id="MobiDB-lite"/>
    </source>
</evidence>
<dbReference type="InterPro" id="IPR007410">
    <property type="entry name" value="LpqE-like"/>
</dbReference>
<feature type="chain" id="PRO_5012091859" description="Copper chaperone PCu(A)C" evidence="2">
    <location>
        <begin position="23"/>
        <end position="169"/>
    </location>
</feature>
<dbReference type="InterPro" id="IPR058248">
    <property type="entry name" value="Lxx211020-like"/>
</dbReference>
<evidence type="ECO:0000256" key="2">
    <source>
        <dbReference type="SAM" id="SignalP"/>
    </source>
</evidence>
<dbReference type="PANTHER" id="PTHR36302:SF1">
    <property type="entry name" value="COPPER CHAPERONE PCU(A)C"/>
    <property type="match status" value="1"/>
</dbReference>
<dbReference type="OrthoDB" id="9796962at2"/>
<feature type="region of interest" description="Disordered" evidence="1">
    <location>
        <begin position="141"/>
        <end position="169"/>
    </location>
</feature>
<name>A0A1L0A1Y1_9GAMM</name>
<dbReference type="SUPFAM" id="SSF110087">
    <property type="entry name" value="DR1885-like metal-binding protein"/>
    <property type="match status" value="1"/>
</dbReference>
<dbReference type="PANTHER" id="PTHR36302">
    <property type="entry name" value="BLR7088 PROTEIN"/>
    <property type="match status" value="1"/>
</dbReference>
<dbReference type="Gene3D" id="2.60.40.1890">
    <property type="entry name" value="PCu(A)C copper chaperone"/>
    <property type="match status" value="1"/>
</dbReference>
<feature type="compositionally biased region" description="Basic and acidic residues" evidence="1">
    <location>
        <begin position="142"/>
        <end position="169"/>
    </location>
</feature>
<keyword evidence="2" id="KW-0732">Signal</keyword>
<proteinExistence type="predicted"/>
<dbReference type="EMBL" id="FPLD01000079">
    <property type="protein sequence ID" value="SGZ06309.1"/>
    <property type="molecule type" value="Genomic_DNA"/>
</dbReference>
<dbReference type="InterPro" id="IPR036182">
    <property type="entry name" value="PCuAC_sf"/>
</dbReference>
<accession>A0A1L0A1Y1</accession>
<dbReference type="AlphaFoldDB" id="A0A1L0A1Y1"/>
<evidence type="ECO:0000313" key="3">
    <source>
        <dbReference type="EMBL" id="SGZ06309.1"/>
    </source>
</evidence>
<gene>
    <name evidence="3" type="ORF">NVI5450_3040</name>
</gene>
<dbReference type="Pfam" id="PF04314">
    <property type="entry name" value="PCuAC"/>
    <property type="match status" value="1"/>
</dbReference>
<evidence type="ECO:0000313" key="4">
    <source>
        <dbReference type="Proteomes" id="UP000183794"/>
    </source>
</evidence>
<sequence>MQKSIITTLIATAIFSAAPTFAAEKTNMMIMDAWVRAAPPSAKVQAAFFTVMNHSNKPIVITDVEAQGFGRSELHLSGKKDGMMTMQKQQQVTIPANTVFQFKPGSYHVMLLEPSKIAEPGELVNVSFTLLNGEKINAKMPVKRDNSKKKMDHSKMDHNKMDHSNMKHN</sequence>
<organism evidence="3 4">
    <name type="scientific">Moritella viscosa</name>
    <dbReference type="NCBI Taxonomy" id="80854"/>
    <lineage>
        <taxon>Bacteria</taxon>
        <taxon>Pseudomonadati</taxon>
        <taxon>Pseudomonadota</taxon>
        <taxon>Gammaproteobacteria</taxon>
        <taxon>Alteromonadales</taxon>
        <taxon>Moritellaceae</taxon>
        <taxon>Moritella</taxon>
    </lineage>
</organism>
<protein>
    <recommendedName>
        <fullName evidence="5">Copper chaperone PCu(A)C</fullName>
    </recommendedName>
</protein>
<reference evidence="3 4" key="1">
    <citation type="submission" date="2016-11" db="EMBL/GenBank/DDBJ databases">
        <authorList>
            <person name="Jaros S."/>
            <person name="Januszkiewicz K."/>
            <person name="Wedrychowicz H."/>
        </authorList>
    </citation>
    <scope>NUCLEOTIDE SEQUENCE [LARGE SCALE GENOMIC DNA]</scope>
    <source>
        <strain evidence="3">NVI 5450</strain>
    </source>
</reference>
<dbReference type="RefSeq" id="WP_075497474.1">
    <property type="nucleotide sequence ID" value="NZ_CAWRBC010000123.1"/>
</dbReference>
<dbReference type="Proteomes" id="UP000183794">
    <property type="component" value="Unassembled WGS sequence"/>
</dbReference>
<evidence type="ECO:0008006" key="5">
    <source>
        <dbReference type="Google" id="ProtNLM"/>
    </source>
</evidence>